<evidence type="ECO:0000313" key="3">
    <source>
        <dbReference type="Proteomes" id="UP001185779"/>
    </source>
</evidence>
<evidence type="ECO:0000313" key="1">
    <source>
        <dbReference type="EMBL" id="MDV6308506.1"/>
    </source>
</evidence>
<protein>
    <submittedName>
        <fullName evidence="2">XRE family transcriptional regulator</fullName>
    </submittedName>
</protein>
<dbReference type="GeneID" id="77173934"/>
<sequence length="175" mass="20628">MSRNLNIITPELSKEVIEDLKRKGYNQTEIAKMFNVTRQAVSWHLKTYGGQMSTRQIVNEAWPWKTNHAHTKSVVYRRLRDHGEYMRTGGKGMNDDKLKRLRRWYKKMWDENLVVEFEPGIPPIKGVSSVGDFAYRPRAIEDDDLLIRVNDHTNLTDEGETIWCWPPDIERLIDI</sequence>
<keyword evidence="3" id="KW-1185">Reference proteome</keyword>
<name>A0AAE4RAM7_9ACTN</name>
<reference evidence="2 3" key="1">
    <citation type="submission" date="2023-10" db="EMBL/GenBank/DDBJ databases">
        <title>Development of a sustainable strategy for remediation of hydrocarbon-contaminated territories based on the waste exchange concept.</title>
        <authorList>
            <person name="Krivoruchko A."/>
        </authorList>
    </citation>
    <scope>NUCLEOTIDE SEQUENCE</scope>
    <source>
        <strain evidence="1 3">IEGM 1266</strain>
        <strain evidence="2">IEGM 1279</strain>
    </source>
</reference>
<dbReference type="AlphaFoldDB" id="A0AAE4RAM7"/>
<comment type="caution">
    <text evidence="2">The sequence shown here is derived from an EMBL/GenBank/DDBJ whole genome shotgun (WGS) entry which is preliminary data.</text>
</comment>
<proteinExistence type="predicted"/>
<dbReference type="EMBL" id="JAWLKI010000015">
    <property type="protein sequence ID" value="MDV6308506.1"/>
    <property type="molecule type" value="Genomic_DNA"/>
</dbReference>
<dbReference type="EMBL" id="JAWLKH010000019">
    <property type="protein sequence ID" value="MDV6313495.1"/>
    <property type="molecule type" value="Genomic_DNA"/>
</dbReference>
<accession>A0AAE4RAM7</accession>
<dbReference type="RefSeq" id="WP_035760339.1">
    <property type="nucleotide sequence ID" value="NZ_CP091855.1"/>
</dbReference>
<organism evidence="2 4">
    <name type="scientific">Gordonia amicalis</name>
    <dbReference type="NCBI Taxonomy" id="89053"/>
    <lineage>
        <taxon>Bacteria</taxon>
        <taxon>Bacillati</taxon>
        <taxon>Actinomycetota</taxon>
        <taxon>Actinomycetes</taxon>
        <taxon>Mycobacteriales</taxon>
        <taxon>Gordoniaceae</taxon>
        <taxon>Gordonia</taxon>
    </lineage>
</organism>
<dbReference type="SUPFAM" id="SSF88659">
    <property type="entry name" value="Sigma3 and sigma4 domains of RNA polymerase sigma factors"/>
    <property type="match status" value="1"/>
</dbReference>
<dbReference type="Proteomes" id="UP001185779">
    <property type="component" value="Unassembled WGS sequence"/>
</dbReference>
<dbReference type="Proteomes" id="UP001185922">
    <property type="component" value="Unassembled WGS sequence"/>
</dbReference>
<dbReference type="InterPro" id="IPR013324">
    <property type="entry name" value="RNA_pol_sigma_r3/r4-like"/>
</dbReference>
<evidence type="ECO:0000313" key="2">
    <source>
        <dbReference type="EMBL" id="MDV6313495.1"/>
    </source>
</evidence>
<evidence type="ECO:0000313" key="4">
    <source>
        <dbReference type="Proteomes" id="UP001185922"/>
    </source>
</evidence>
<gene>
    <name evidence="1" type="ORF">R3P94_14500</name>
    <name evidence="2" type="ORF">R3Q15_16615</name>
</gene>